<accession>A0A2M7B667</accession>
<dbReference type="Proteomes" id="UP000228949">
    <property type="component" value="Unassembled WGS sequence"/>
</dbReference>
<name>A0A2M7B667_9BACT</name>
<evidence type="ECO:0000313" key="2">
    <source>
        <dbReference type="EMBL" id="PIU98613.1"/>
    </source>
</evidence>
<dbReference type="InterPro" id="IPR020103">
    <property type="entry name" value="PsdUridine_synth_cat_dom_sf"/>
</dbReference>
<evidence type="ECO:0000313" key="3">
    <source>
        <dbReference type="Proteomes" id="UP000228949"/>
    </source>
</evidence>
<dbReference type="Gene3D" id="3.30.2350.10">
    <property type="entry name" value="Pseudouridine synthase"/>
    <property type="match status" value="1"/>
</dbReference>
<comment type="caution">
    <text evidence="2">The sequence shown here is derived from an EMBL/GenBank/DDBJ whole genome shotgun (WGS) entry which is preliminary data.</text>
</comment>
<dbReference type="InterPro" id="IPR006224">
    <property type="entry name" value="PsdUridine_synth_RluA-like_CS"/>
</dbReference>
<dbReference type="PANTHER" id="PTHR21600:SF86">
    <property type="entry name" value="PSEUDOURIDINE SYNTHASE RSUA_RLUA-LIKE DOMAIN-CONTAINING PROTEIN"/>
    <property type="match status" value="1"/>
</dbReference>
<dbReference type="GO" id="GO:0140098">
    <property type="term" value="F:catalytic activity, acting on RNA"/>
    <property type="evidence" value="ECO:0007669"/>
    <property type="project" value="UniProtKB-ARBA"/>
</dbReference>
<dbReference type="SUPFAM" id="SSF55120">
    <property type="entry name" value="Pseudouridine synthase"/>
    <property type="match status" value="1"/>
</dbReference>
<reference evidence="3" key="1">
    <citation type="submission" date="2017-09" db="EMBL/GenBank/DDBJ databases">
        <title>Depth-based differentiation of microbial function through sediment-hosted aquifers and enrichment of novel symbionts in the deep terrestrial subsurface.</title>
        <authorList>
            <person name="Probst A.J."/>
            <person name="Ladd B."/>
            <person name="Jarett J.K."/>
            <person name="Geller-Mcgrath D.E."/>
            <person name="Sieber C.M.K."/>
            <person name="Emerson J.B."/>
            <person name="Anantharaman K."/>
            <person name="Thomas B.C."/>
            <person name="Malmstrom R."/>
            <person name="Stieglmeier M."/>
            <person name="Klingl A."/>
            <person name="Woyke T."/>
            <person name="Ryan C.M."/>
            <person name="Banfield J.F."/>
        </authorList>
    </citation>
    <scope>NUCLEOTIDE SEQUENCE [LARGE SCALE GENOMIC DNA]</scope>
</reference>
<protein>
    <submittedName>
        <fullName evidence="2">RluA family pseudouridine synthase</fullName>
    </submittedName>
</protein>
<dbReference type="EMBL" id="PEVJ01000012">
    <property type="protein sequence ID" value="PIU98613.1"/>
    <property type="molecule type" value="Genomic_DNA"/>
</dbReference>
<evidence type="ECO:0000259" key="1">
    <source>
        <dbReference type="Pfam" id="PF00849"/>
    </source>
</evidence>
<dbReference type="InterPro" id="IPR050188">
    <property type="entry name" value="RluA_PseudoU_synthase"/>
</dbReference>
<dbReference type="PROSITE" id="PS01129">
    <property type="entry name" value="PSI_RLU"/>
    <property type="match status" value="1"/>
</dbReference>
<dbReference type="AlphaFoldDB" id="A0A2M7B667"/>
<dbReference type="PANTHER" id="PTHR21600">
    <property type="entry name" value="MITOCHONDRIAL RNA PSEUDOURIDINE SYNTHASE"/>
    <property type="match status" value="1"/>
</dbReference>
<proteinExistence type="predicted"/>
<organism evidence="2 3">
    <name type="scientific">Candidatus Wolfebacteria bacterium CG03_land_8_20_14_0_80_40_12</name>
    <dbReference type="NCBI Taxonomy" id="1975069"/>
    <lineage>
        <taxon>Bacteria</taxon>
        <taxon>Candidatus Wolfeibacteriota</taxon>
    </lineage>
</organism>
<dbReference type="InterPro" id="IPR006145">
    <property type="entry name" value="PsdUridine_synth_RsuA/RluA"/>
</dbReference>
<dbReference type="GO" id="GO:0009982">
    <property type="term" value="F:pseudouridine synthase activity"/>
    <property type="evidence" value="ECO:0007669"/>
    <property type="project" value="InterPro"/>
</dbReference>
<feature type="domain" description="Pseudouridine synthase RsuA/RluA-like" evidence="1">
    <location>
        <begin position="13"/>
        <end position="188"/>
    </location>
</feature>
<gene>
    <name evidence="2" type="ORF">COS61_00450</name>
</gene>
<dbReference type="GO" id="GO:0003723">
    <property type="term" value="F:RNA binding"/>
    <property type="evidence" value="ECO:0007669"/>
    <property type="project" value="InterPro"/>
</dbReference>
<dbReference type="Pfam" id="PF00849">
    <property type="entry name" value="PseudoU_synth_2"/>
    <property type="match status" value="1"/>
</dbReference>
<sequence length="245" mass="28509">MQEKIRLIYKDKNFLAVYKPAGLLVHPAGNSKHEIRNPKQFTLVDWLIKKYPEIKNVGDDPKTRPGIVHRLDKDTSGVILIARNQKYFEYLKNLFQTRQIKKTYLALVYGKLEPKTGIIKKPIYLKPGTAKRTVWKGKMEKEAITEYKVLKYFRITNPDDRNNLLYFSLVRVAPKTGRTHQIRIHLASIGHPIVGDSLYGPKENPFNLRRQFLHAESLEFSPAKGRRIKLEAELPEELKTILKNH</sequence>
<dbReference type="GO" id="GO:0000455">
    <property type="term" value="P:enzyme-directed rRNA pseudouridine synthesis"/>
    <property type="evidence" value="ECO:0007669"/>
    <property type="project" value="TreeGrafter"/>
</dbReference>
<dbReference type="CDD" id="cd02869">
    <property type="entry name" value="PseudoU_synth_RluA_like"/>
    <property type="match status" value="1"/>
</dbReference>